<sequence>MGQSSTEAKNLRAFLVMIQYAEGTFGKDAYRKVFGGGTVSSLNWHPNMPITKGGITSTAAGAYQILGKTWAEISGKLRLTDFGPESQDKAAVELIRRRKALSDVLAGRFGAAITKCRKEWASLPGAGYNQRERSKQSLLAVYKIAGGITTA</sequence>
<proteinExistence type="predicted"/>
<dbReference type="Gene3D" id="1.10.530.10">
    <property type="match status" value="1"/>
</dbReference>
<keyword evidence="2" id="KW-1185">Reference proteome</keyword>
<dbReference type="Proteomes" id="UP000295164">
    <property type="component" value="Unassembled WGS sequence"/>
</dbReference>
<dbReference type="AlphaFoldDB" id="A0A4R4DWJ7"/>
<dbReference type="SUPFAM" id="SSF53955">
    <property type="entry name" value="Lysozyme-like"/>
    <property type="match status" value="1"/>
</dbReference>
<evidence type="ECO:0000313" key="1">
    <source>
        <dbReference type="EMBL" id="TCZ68362.1"/>
    </source>
</evidence>
<dbReference type="OrthoDB" id="961266at2"/>
<reference evidence="1 2" key="1">
    <citation type="submission" date="2019-03" db="EMBL/GenBank/DDBJ databases">
        <authorList>
            <person name="Kim M.K.M."/>
        </authorList>
    </citation>
    <scope>NUCLEOTIDE SEQUENCE [LARGE SCALE GENOMIC DNA]</scope>
    <source>
        <strain evidence="1 2">17J68-15</strain>
    </source>
</reference>
<protein>
    <submittedName>
        <fullName evidence="1">Muramidase</fullName>
    </submittedName>
</protein>
<dbReference type="InterPro" id="IPR023346">
    <property type="entry name" value="Lysozyme-like_dom_sf"/>
</dbReference>
<accession>A0A4R4DWJ7</accession>
<gene>
    <name evidence="1" type="ORF">E0486_14295</name>
</gene>
<evidence type="ECO:0000313" key="2">
    <source>
        <dbReference type="Proteomes" id="UP000295164"/>
    </source>
</evidence>
<comment type="caution">
    <text evidence="1">The sequence shown here is derived from an EMBL/GenBank/DDBJ whole genome shotgun (WGS) entry which is preliminary data.</text>
</comment>
<dbReference type="CDD" id="cd00736">
    <property type="entry name" value="lambda_lys-like"/>
    <property type="match status" value="1"/>
</dbReference>
<dbReference type="EMBL" id="SKFH01000028">
    <property type="protein sequence ID" value="TCZ68362.1"/>
    <property type="molecule type" value="Genomic_DNA"/>
</dbReference>
<name>A0A4R4DWJ7_9BACT</name>
<organism evidence="1 2">
    <name type="scientific">Flaviaesturariibacter aridisoli</name>
    <dbReference type="NCBI Taxonomy" id="2545761"/>
    <lineage>
        <taxon>Bacteria</taxon>
        <taxon>Pseudomonadati</taxon>
        <taxon>Bacteroidota</taxon>
        <taxon>Chitinophagia</taxon>
        <taxon>Chitinophagales</taxon>
        <taxon>Chitinophagaceae</taxon>
        <taxon>Flaviaestuariibacter</taxon>
    </lineage>
</organism>